<dbReference type="InterPro" id="IPR023393">
    <property type="entry name" value="START-like_dom_sf"/>
</dbReference>
<evidence type="ECO:0000313" key="3">
    <source>
        <dbReference type="EMBL" id="SIS58158.1"/>
    </source>
</evidence>
<evidence type="ECO:0000259" key="2">
    <source>
        <dbReference type="Pfam" id="PF08327"/>
    </source>
</evidence>
<dbReference type="AlphaFoldDB" id="A0A1N7K9B6"/>
<reference evidence="4" key="1">
    <citation type="submission" date="2017-01" db="EMBL/GenBank/DDBJ databases">
        <authorList>
            <person name="Varghese N."/>
            <person name="Submissions S."/>
        </authorList>
    </citation>
    <scope>NUCLEOTIDE SEQUENCE [LARGE SCALE GENOMIC DNA]</scope>
    <source>
        <strain evidence="4">DSM 23145</strain>
    </source>
</reference>
<feature type="domain" description="Activator of Hsp90 ATPase homologue 1/2-like C-terminal" evidence="2">
    <location>
        <begin position="12"/>
        <end position="116"/>
    </location>
</feature>
<protein>
    <submittedName>
        <fullName evidence="3">Activator of Hsp90 ATPase homolog 1-like protein</fullName>
    </submittedName>
</protein>
<gene>
    <name evidence="3" type="ORF">SAMN05421789_10381</name>
</gene>
<sequence length="141" mass="16504">MKKLELSTEIMATKEKVWDALWQEENYKNWTSVFMEGSYAESDWKEGSEIRFLSPGENGMFGIIEKMIPFEKMYFKHLGEIQNGVKQAETYGEEASERYDLKEENGKITLSATMNAPEEYLIYFTNIFPKALEKIKEISEK</sequence>
<organism evidence="3 4">
    <name type="scientific">Kaistella chaponensis</name>
    <dbReference type="NCBI Taxonomy" id="713588"/>
    <lineage>
        <taxon>Bacteria</taxon>
        <taxon>Pseudomonadati</taxon>
        <taxon>Bacteroidota</taxon>
        <taxon>Flavobacteriia</taxon>
        <taxon>Flavobacteriales</taxon>
        <taxon>Weeksellaceae</taxon>
        <taxon>Chryseobacterium group</taxon>
        <taxon>Kaistella</taxon>
    </lineage>
</organism>
<dbReference type="Pfam" id="PF08327">
    <property type="entry name" value="AHSA1"/>
    <property type="match status" value="1"/>
</dbReference>
<comment type="similarity">
    <text evidence="1">Belongs to the AHA1 family.</text>
</comment>
<accession>A0A1N7K9B6</accession>
<dbReference type="Proteomes" id="UP000185839">
    <property type="component" value="Unassembled WGS sequence"/>
</dbReference>
<dbReference type="EMBL" id="FTOI01000003">
    <property type="protein sequence ID" value="SIS58158.1"/>
    <property type="molecule type" value="Genomic_DNA"/>
</dbReference>
<dbReference type="Gene3D" id="3.30.530.20">
    <property type="match status" value="1"/>
</dbReference>
<name>A0A1N7K9B6_9FLAO</name>
<dbReference type="STRING" id="713588.SAMN05421789_10381"/>
<dbReference type="InterPro" id="IPR013538">
    <property type="entry name" value="ASHA1/2-like_C"/>
</dbReference>
<dbReference type="OrthoDB" id="2355173at2"/>
<dbReference type="SUPFAM" id="SSF55961">
    <property type="entry name" value="Bet v1-like"/>
    <property type="match status" value="1"/>
</dbReference>
<evidence type="ECO:0000256" key="1">
    <source>
        <dbReference type="ARBA" id="ARBA00006817"/>
    </source>
</evidence>
<proteinExistence type="inferred from homology"/>
<dbReference type="RefSeq" id="WP_076385627.1">
    <property type="nucleotide sequence ID" value="NZ_FTOI01000003.1"/>
</dbReference>
<keyword evidence="4" id="KW-1185">Reference proteome</keyword>
<evidence type="ECO:0000313" key="4">
    <source>
        <dbReference type="Proteomes" id="UP000185839"/>
    </source>
</evidence>